<gene>
    <name evidence="8" type="ORF">GCM10010319_50070</name>
</gene>
<evidence type="ECO:0000256" key="1">
    <source>
        <dbReference type="ARBA" id="ARBA00002792"/>
    </source>
</evidence>
<keyword evidence="5 6" id="KW-0408">Iron</keyword>
<keyword evidence="9" id="KW-1185">Reference proteome</keyword>
<evidence type="ECO:0000259" key="7">
    <source>
        <dbReference type="PROSITE" id="PS50903"/>
    </source>
</evidence>
<evidence type="ECO:0000256" key="4">
    <source>
        <dbReference type="ARBA" id="ARBA00022982"/>
    </source>
</evidence>
<feature type="domain" description="Rubredoxin-like" evidence="7">
    <location>
        <begin position="9"/>
        <end position="60"/>
    </location>
</feature>
<evidence type="ECO:0000256" key="6">
    <source>
        <dbReference type="RuleBase" id="RU003820"/>
    </source>
</evidence>
<dbReference type="PROSITE" id="PS50903">
    <property type="entry name" value="RUBREDOXIN_LIKE"/>
    <property type="match status" value="1"/>
</dbReference>
<dbReference type="InterPro" id="IPR024934">
    <property type="entry name" value="Rubredoxin-like_dom"/>
</dbReference>
<organism evidence="8 9">
    <name type="scientific">Streptomyces blastmyceticus</name>
    <dbReference type="NCBI Taxonomy" id="68180"/>
    <lineage>
        <taxon>Bacteria</taxon>
        <taxon>Bacillati</taxon>
        <taxon>Actinomycetota</taxon>
        <taxon>Actinomycetes</taxon>
        <taxon>Kitasatosporales</taxon>
        <taxon>Streptomycetaceae</taxon>
        <taxon>Streptomyces</taxon>
    </lineage>
</organism>
<reference evidence="8 9" key="1">
    <citation type="journal article" date="2019" name="Int. J. Syst. Evol. Microbiol.">
        <title>The Global Catalogue of Microorganisms (GCM) 10K type strain sequencing project: providing services to taxonomists for standard genome sequencing and annotation.</title>
        <authorList>
            <consortium name="The Broad Institute Genomics Platform"/>
            <consortium name="The Broad Institute Genome Sequencing Center for Infectious Disease"/>
            <person name="Wu L."/>
            <person name="Ma J."/>
        </authorList>
    </citation>
    <scope>NUCLEOTIDE SEQUENCE [LARGE SCALE GENOMIC DNA]</scope>
    <source>
        <strain evidence="8 9">JCM 4565</strain>
    </source>
</reference>
<dbReference type="CDD" id="cd00730">
    <property type="entry name" value="rubredoxin"/>
    <property type="match status" value="1"/>
</dbReference>
<accession>A0ABN0XK60</accession>
<dbReference type="PANTHER" id="PTHR47627:SF1">
    <property type="entry name" value="RUBREDOXIN-1-RELATED"/>
    <property type="match status" value="1"/>
</dbReference>
<evidence type="ECO:0000256" key="3">
    <source>
        <dbReference type="ARBA" id="ARBA00022723"/>
    </source>
</evidence>
<dbReference type="PROSITE" id="PS00202">
    <property type="entry name" value="RUBREDOXIN"/>
    <property type="match status" value="1"/>
</dbReference>
<evidence type="ECO:0000256" key="2">
    <source>
        <dbReference type="ARBA" id="ARBA00022448"/>
    </source>
</evidence>
<keyword evidence="3 6" id="KW-0479">Metal-binding</keyword>
<name>A0ABN0XK60_9ACTN</name>
<dbReference type="PRINTS" id="PR00163">
    <property type="entry name" value="RUBREDOXIN"/>
</dbReference>
<evidence type="ECO:0000313" key="9">
    <source>
        <dbReference type="Proteomes" id="UP001500063"/>
    </source>
</evidence>
<dbReference type="EMBL" id="BAAABW010000026">
    <property type="protein sequence ID" value="GAA0366161.1"/>
    <property type="molecule type" value="Genomic_DNA"/>
</dbReference>
<dbReference type="InterPro" id="IPR024935">
    <property type="entry name" value="Rubredoxin_dom"/>
</dbReference>
<dbReference type="Pfam" id="PF00301">
    <property type="entry name" value="Rubredoxin"/>
    <property type="match status" value="1"/>
</dbReference>
<evidence type="ECO:0000256" key="5">
    <source>
        <dbReference type="ARBA" id="ARBA00023004"/>
    </source>
</evidence>
<comment type="caution">
    <text evidence="8">The sequence shown here is derived from an EMBL/GenBank/DDBJ whole genome shotgun (WGS) entry which is preliminary data.</text>
</comment>
<sequence>MSEETESGGRAWMCLVCGWVYYESLGLPEEGIAPGTRWEDIPADWKCPDCGTTKDDFVMTPL</sequence>
<dbReference type="Gene3D" id="2.20.28.10">
    <property type="match status" value="1"/>
</dbReference>
<evidence type="ECO:0000313" key="8">
    <source>
        <dbReference type="EMBL" id="GAA0366161.1"/>
    </source>
</evidence>
<dbReference type="RefSeq" id="WP_425315887.1">
    <property type="nucleotide sequence ID" value="NZ_BAAABW010000026.1"/>
</dbReference>
<dbReference type="SUPFAM" id="SSF57802">
    <property type="entry name" value="Rubredoxin-like"/>
    <property type="match status" value="1"/>
</dbReference>
<comment type="similarity">
    <text evidence="6">Belongs to the rubredoxin family.</text>
</comment>
<keyword evidence="4 6" id="KW-0249">Electron transport</keyword>
<proteinExistence type="inferred from homology"/>
<comment type="function">
    <text evidence="1">Involved in the hydrocarbon hydroxylating system, which transfers electrons from NADH to rubredoxin reductase and then through rubredoxin to alkane 1 monooxygenase.</text>
</comment>
<dbReference type="InterPro" id="IPR018527">
    <property type="entry name" value="Rubredoxin_Fe_BS"/>
</dbReference>
<protein>
    <recommendedName>
        <fullName evidence="6">Rubredoxin</fullName>
    </recommendedName>
</protein>
<dbReference type="PANTHER" id="PTHR47627">
    <property type="entry name" value="RUBREDOXIN"/>
    <property type="match status" value="1"/>
</dbReference>
<dbReference type="InterPro" id="IPR050526">
    <property type="entry name" value="Rubredoxin_ET"/>
</dbReference>
<keyword evidence="2" id="KW-0813">Transport</keyword>
<dbReference type="Proteomes" id="UP001500063">
    <property type="component" value="Unassembled WGS sequence"/>
</dbReference>
<comment type="cofactor">
    <cofactor evidence="6">
        <name>Fe(3+)</name>
        <dbReference type="ChEBI" id="CHEBI:29034"/>
    </cofactor>
</comment>